<evidence type="ECO:0000313" key="2">
    <source>
        <dbReference type="EMBL" id="KAH7972532.1"/>
    </source>
</evidence>
<feature type="region of interest" description="Disordered" evidence="1">
    <location>
        <begin position="52"/>
        <end position="140"/>
    </location>
</feature>
<proteinExistence type="predicted"/>
<sequence>MQSSPGGGSQRVAKGSASAPARRFSLAGRRQSLPLAEREVDGVVGYKYGPCSTLTGARARARPRDHEALPGKTAGRAKKKCSERRARGGTLPAEDNEDGAEDKADQRGRRARALFRAAARRQHRTVPAGAASQQKGPVKARGAYLAPSGLWSAVLPQPLRGYLRASSR</sequence>
<keyword evidence="3" id="KW-1185">Reference proteome</keyword>
<protein>
    <submittedName>
        <fullName evidence="2">Uncharacterized protein</fullName>
    </submittedName>
</protein>
<dbReference type="AlphaFoldDB" id="A0A9D4QA26"/>
<evidence type="ECO:0000256" key="1">
    <source>
        <dbReference type="SAM" id="MobiDB-lite"/>
    </source>
</evidence>
<reference evidence="2" key="2">
    <citation type="submission" date="2021-09" db="EMBL/GenBank/DDBJ databases">
        <authorList>
            <person name="Jia N."/>
            <person name="Wang J."/>
            <person name="Shi W."/>
            <person name="Du L."/>
            <person name="Sun Y."/>
            <person name="Zhan W."/>
            <person name="Jiang J."/>
            <person name="Wang Q."/>
            <person name="Zhang B."/>
            <person name="Ji P."/>
            <person name="Sakyi L.B."/>
            <person name="Cui X."/>
            <person name="Yuan T."/>
            <person name="Jiang B."/>
            <person name="Yang W."/>
            <person name="Lam T.T.-Y."/>
            <person name="Chang Q."/>
            <person name="Ding S."/>
            <person name="Wang X."/>
            <person name="Zhu J."/>
            <person name="Ruan X."/>
            <person name="Zhao L."/>
            <person name="Wei J."/>
            <person name="Que T."/>
            <person name="Du C."/>
            <person name="Cheng J."/>
            <person name="Dai P."/>
            <person name="Han X."/>
            <person name="Huang E."/>
            <person name="Gao Y."/>
            <person name="Liu J."/>
            <person name="Shao H."/>
            <person name="Ye R."/>
            <person name="Li L."/>
            <person name="Wei W."/>
            <person name="Wang X."/>
            <person name="Wang C."/>
            <person name="Huo Q."/>
            <person name="Li W."/>
            <person name="Guo W."/>
            <person name="Chen H."/>
            <person name="Chen S."/>
            <person name="Zhou L."/>
            <person name="Zhou L."/>
            <person name="Ni X."/>
            <person name="Tian J."/>
            <person name="Zhou Y."/>
            <person name="Sheng Y."/>
            <person name="Liu T."/>
            <person name="Pan Y."/>
            <person name="Xia L."/>
            <person name="Li J."/>
            <person name="Zhao F."/>
            <person name="Cao W."/>
        </authorList>
    </citation>
    <scope>NUCLEOTIDE SEQUENCE</scope>
    <source>
        <strain evidence="2">Rsan-2018</strain>
        <tissue evidence="2">Larvae</tissue>
    </source>
</reference>
<dbReference type="Proteomes" id="UP000821837">
    <property type="component" value="Chromosome 11"/>
</dbReference>
<name>A0A9D4QA26_RHISA</name>
<reference evidence="2" key="1">
    <citation type="journal article" date="2020" name="Cell">
        <title>Large-Scale Comparative Analyses of Tick Genomes Elucidate Their Genetic Diversity and Vector Capacities.</title>
        <authorList>
            <consortium name="Tick Genome and Microbiome Consortium (TIGMIC)"/>
            <person name="Jia N."/>
            <person name="Wang J."/>
            <person name="Shi W."/>
            <person name="Du L."/>
            <person name="Sun Y."/>
            <person name="Zhan W."/>
            <person name="Jiang J.F."/>
            <person name="Wang Q."/>
            <person name="Zhang B."/>
            <person name="Ji P."/>
            <person name="Bell-Sakyi L."/>
            <person name="Cui X.M."/>
            <person name="Yuan T.T."/>
            <person name="Jiang B.G."/>
            <person name="Yang W.F."/>
            <person name="Lam T.T."/>
            <person name="Chang Q.C."/>
            <person name="Ding S.J."/>
            <person name="Wang X.J."/>
            <person name="Zhu J.G."/>
            <person name="Ruan X.D."/>
            <person name="Zhao L."/>
            <person name="Wei J.T."/>
            <person name="Ye R.Z."/>
            <person name="Que T.C."/>
            <person name="Du C.H."/>
            <person name="Zhou Y.H."/>
            <person name="Cheng J.X."/>
            <person name="Dai P.F."/>
            <person name="Guo W.B."/>
            <person name="Han X.H."/>
            <person name="Huang E.J."/>
            <person name="Li L.F."/>
            <person name="Wei W."/>
            <person name="Gao Y.C."/>
            <person name="Liu J.Z."/>
            <person name="Shao H.Z."/>
            <person name="Wang X."/>
            <person name="Wang C.C."/>
            <person name="Yang T.C."/>
            <person name="Huo Q.B."/>
            <person name="Li W."/>
            <person name="Chen H.Y."/>
            <person name="Chen S.E."/>
            <person name="Zhou L.G."/>
            <person name="Ni X.B."/>
            <person name="Tian J.H."/>
            <person name="Sheng Y."/>
            <person name="Liu T."/>
            <person name="Pan Y.S."/>
            <person name="Xia L.Y."/>
            <person name="Li J."/>
            <person name="Zhao F."/>
            <person name="Cao W.C."/>
        </authorList>
    </citation>
    <scope>NUCLEOTIDE SEQUENCE</scope>
    <source>
        <strain evidence="2">Rsan-2018</strain>
    </source>
</reference>
<evidence type="ECO:0000313" key="3">
    <source>
        <dbReference type="Proteomes" id="UP000821837"/>
    </source>
</evidence>
<accession>A0A9D4QA26</accession>
<dbReference type="EMBL" id="JABSTV010001247">
    <property type="protein sequence ID" value="KAH7972532.1"/>
    <property type="molecule type" value="Genomic_DNA"/>
</dbReference>
<gene>
    <name evidence="2" type="ORF">HPB52_013211</name>
</gene>
<feature type="compositionally biased region" description="Basic residues" evidence="1">
    <location>
        <begin position="109"/>
        <end position="124"/>
    </location>
</feature>
<organism evidence="2 3">
    <name type="scientific">Rhipicephalus sanguineus</name>
    <name type="common">Brown dog tick</name>
    <name type="synonym">Ixodes sanguineus</name>
    <dbReference type="NCBI Taxonomy" id="34632"/>
    <lineage>
        <taxon>Eukaryota</taxon>
        <taxon>Metazoa</taxon>
        <taxon>Ecdysozoa</taxon>
        <taxon>Arthropoda</taxon>
        <taxon>Chelicerata</taxon>
        <taxon>Arachnida</taxon>
        <taxon>Acari</taxon>
        <taxon>Parasitiformes</taxon>
        <taxon>Ixodida</taxon>
        <taxon>Ixodoidea</taxon>
        <taxon>Ixodidae</taxon>
        <taxon>Rhipicephalinae</taxon>
        <taxon>Rhipicephalus</taxon>
        <taxon>Rhipicephalus</taxon>
    </lineage>
</organism>
<feature type="region of interest" description="Disordered" evidence="1">
    <location>
        <begin position="1"/>
        <end position="39"/>
    </location>
</feature>
<comment type="caution">
    <text evidence="2">The sequence shown here is derived from an EMBL/GenBank/DDBJ whole genome shotgun (WGS) entry which is preliminary data.</text>
</comment>